<name>A0A3M7RRD9_BRAPC</name>
<dbReference type="InterPro" id="IPR053956">
    <property type="entry name" value="NPC1_MLD"/>
</dbReference>
<dbReference type="GO" id="GO:0015918">
    <property type="term" value="P:sterol transport"/>
    <property type="evidence" value="ECO:0007669"/>
    <property type="project" value="TreeGrafter"/>
</dbReference>
<evidence type="ECO:0000256" key="8">
    <source>
        <dbReference type="ARBA" id="ARBA00023136"/>
    </source>
</evidence>
<keyword evidence="4 12" id="KW-0812">Transmembrane</keyword>
<protein>
    <submittedName>
        <fullName evidence="14">Niemann-Pick C1</fullName>
    </submittedName>
</protein>
<dbReference type="GO" id="GO:0042632">
    <property type="term" value="P:cholesterol homeostasis"/>
    <property type="evidence" value="ECO:0007669"/>
    <property type="project" value="TreeGrafter"/>
</dbReference>
<dbReference type="AlphaFoldDB" id="A0A3M7RRD9"/>
<evidence type="ECO:0000256" key="3">
    <source>
        <dbReference type="ARBA" id="ARBA00022448"/>
    </source>
</evidence>
<keyword evidence="7" id="KW-0443">Lipid metabolism</keyword>
<keyword evidence="5" id="KW-0732">Signal</keyword>
<comment type="similarity">
    <text evidence="2">Belongs to the patched family.</text>
</comment>
<keyword evidence="3" id="KW-0813">Transport</keyword>
<evidence type="ECO:0000256" key="2">
    <source>
        <dbReference type="ARBA" id="ARBA00005585"/>
    </source>
</evidence>
<keyword evidence="6 12" id="KW-1133">Transmembrane helix</keyword>
<dbReference type="GO" id="GO:0006629">
    <property type="term" value="P:lipid metabolic process"/>
    <property type="evidence" value="ECO:0007669"/>
    <property type="project" value="UniProtKB-KW"/>
</dbReference>
<dbReference type="InterPro" id="IPR000731">
    <property type="entry name" value="SSD"/>
</dbReference>
<feature type="region of interest" description="Disordered" evidence="11">
    <location>
        <begin position="100"/>
        <end position="119"/>
    </location>
</feature>
<dbReference type="EMBL" id="REGN01002800">
    <property type="protein sequence ID" value="RNA26124.1"/>
    <property type="molecule type" value="Genomic_DNA"/>
</dbReference>
<dbReference type="InterPro" id="IPR053958">
    <property type="entry name" value="HMGCR/SNAP/NPC1-like_SSD"/>
</dbReference>
<comment type="subcellular location">
    <subcellularLocation>
        <location evidence="1">Endomembrane system</location>
        <topology evidence="1">Multi-pass membrane protein</topology>
    </subcellularLocation>
</comment>
<dbReference type="Proteomes" id="UP000276133">
    <property type="component" value="Unassembled WGS sequence"/>
</dbReference>
<feature type="transmembrane region" description="Helical" evidence="12">
    <location>
        <begin position="454"/>
        <end position="475"/>
    </location>
</feature>
<dbReference type="Pfam" id="PF12349">
    <property type="entry name" value="Sterol-sensing"/>
    <property type="match status" value="1"/>
</dbReference>
<evidence type="ECO:0000256" key="11">
    <source>
        <dbReference type="SAM" id="MobiDB-lite"/>
    </source>
</evidence>
<dbReference type="Pfam" id="PF22314">
    <property type="entry name" value="NPC1_MLD"/>
    <property type="match status" value="1"/>
</dbReference>
<dbReference type="GO" id="GO:0012505">
    <property type="term" value="C:endomembrane system"/>
    <property type="evidence" value="ECO:0007669"/>
    <property type="project" value="UniProtKB-SubCell"/>
</dbReference>
<organism evidence="14 15">
    <name type="scientific">Brachionus plicatilis</name>
    <name type="common">Marine rotifer</name>
    <name type="synonym">Brachionus muelleri</name>
    <dbReference type="NCBI Taxonomy" id="10195"/>
    <lineage>
        <taxon>Eukaryota</taxon>
        <taxon>Metazoa</taxon>
        <taxon>Spiralia</taxon>
        <taxon>Gnathifera</taxon>
        <taxon>Rotifera</taxon>
        <taxon>Eurotatoria</taxon>
        <taxon>Monogononta</taxon>
        <taxon>Pseudotrocha</taxon>
        <taxon>Ploima</taxon>
        <taxon>Brachionidae</taxon>
        <taxon>Brachionus</taxon>
    </lineage>
</organism>
<feature type="transmembrane region" description="Helical" evidence="12">
    <location>
        <begin position="593"/>
        <end position="618"/>
    </location>
</feature>
<sequence length="882" mass="100583">MFFSTSSIKFWVFIYYILLLKKYSPMIKFLIKSDKKNKNFKSTACQASCEIHDEFLIKPRAQFKVGKVDGAAFIMSFMFVFFLAFFVRYLYVKHIRPKTSGLGSNSSTSSSIDSTENPTFDQKKAKKCAPLDYLCGRERKNSLLTETDEASEPSRRSRYKKRLKSGLQKVNLLDKMLQFGDKLERWIELKFQNLGKFCATYPLLVLSLGLTFCCLMCVGYFNFKIEKDPIRLWSADSSIARQNKKYFDHHFGPFYRITQLIVEPKSSLEPSTYLNMTITGLQVKILQEAFGLYSKLVAIKDPVSLDDICFKPMAPENNQCAVQSIFQYFQNSEKKMVEHLSEEAEAYRYLLMCMRNPLTVDCLSSYGGPIQPYLVIGSYDSTKTDYINAGSLIINFIINNYDNEDKKIGAAMAWEQQALGILNNYTSDLINVYYTTERSIEDELERESKADIKIIAISYLAMFFYLTLTLGKYSSLNLKVIILEMKIFLALAGVSLVVLSVFSSGGFFASIGVPSTLITLEVIPFLLLAVGVDNVYILVQTYQNDERRPAETIEEQISRIVGKVGPSMLLTGTTQSAAFLISALTPMPGVRAFSLYASLAIIINFLMQITCFVVLLTLDAKREQAKRIDLLCCIKLNLSAMGDSLQKKKSFLYKFFNKVYTPILFNNVVRAVVIVVFVGFFFACLAMCDKIKVGLDQKLTMPQDSYQLKYFEALQKHLSVGPPVYFVLKDGYNYTSVDQVRKLCGSPACHTNSLQSLVSSASFFPDQTYIAQPPENWLDDYMEWLEATSPSYCCYEYVAERKFCDYVKLDLQDEHLCHKCPVHRAKYGFPDQTSLFNYVKPPKKLAGTAIHLLGSQTYDFCRSSLKLDFDFMTFTFDQLWKV</sequence>
<gene>
    <name evidence="14" type="ORF">BpHYR1_044058</name>
</gene>
<feature type="transmembrane region" description="Helical" evidence="12">
    <location>
        <begin position="199"/>
        <end position="221"/>
    </location>
</feature>
<feature type="transmembrane region" description="Helical" evidence="12">
    <location>
        <begin position="659"/>
        <end position="683"/>
    </location>
</feature>
<reference evidence="14 15" key="1">
    <citation type="journal article" date="2018" name="Sci. Rep.">
        <title>Genomic signatures of local adaptation to the degree of environmental predictability in rotifers.</title>
        <authorList>
            <person name="Franch-Gras L."/>
            <person name="Hahn C."/>
            <person name="Garcia-Roger E.M."/>
            <person name="Carmona M.J."/>
            <person name="Serra M."/>
            <person name="Gomez A."/>
        </authorList>
    </citation>
    <scope>NUCLEOTIDE SEQUENCE [LARGE SCALE GENOMIC DNA]</scope>
    <source>
        <strain evidence="14">HYR1</strain>
    </source>
</reference>
<feature type="compositionally biased region" description="Low complexity" evidence="11">
    <location>
        <begin position="100"/>
        <end position="115"/>
    </location>
</feature>
<dbReference type="OrthoDB" id="6510177at2759"/>
<feature type="transmembrane region" description="Helical" evidence="12">
    <location>
        <begin position="70"/>
        <end position="91"/>
    </location>
</feature>
<comment type="caution">
    <text evidence="14">The sequence shown here is derived from an EMBL/GenBank/DDBJ whole genome shotgun (WGS) entry which is preliminary data.</text>
</comment>
<evidence type="ECO:0000256" key="5">
    <source>
        <dbReference type="ARBA" id="ARBA00022729"/>
    </source>
</evidence>
<evidence type="ECO:0000313" key="14">
    <source>
        <dbReference type="EMBL" id="RNA26124.1"/>
    </source>
</evidence>
<dbReference type="PROSITE" id="PS50156">
    <property type="entry name" value="SSD"/>
    <property type="match status" value="1"/>
</dbReference>
<evidence type="ECO:0000256" key="10">
    <source>
        <dbReference type="ARBA" id="ARBA00023180"/>
    </source>
</evidence>
<dbReference type="PANTHER" id="PTHR45727:SF2">
    <property type="entry name" value="NPC INTRACELLULAR CHOLESTEROL TRANSPORTER 1"/>
    <property type="match status" value="1"/>
</dbReference>
<evidence type="ECO:0000313" key="15">
    <source>
        <dbReference type="Proteomes" id="UP000276133"/>
    </source>
</evidence>
<evidence type="ECO:0000256" key="9">
    <source>
        <dbReference type="ARBA" id="ARBA00023157"/>
    </source>
</evidence>
<dbReference type="GO" id="GO:0005886">
    <property type="term" value="C:plasma membrane"/>
    <property type="evidence" value="ECO:0007669"/>
    <property type="project" value="TreeGrafter"/>
</dbReference>
<evidence type="ECO:0000256" key="7">
    <source>
        <dbReference type="ARBA" id="ARBA00023098"/>
    </source>
</evidence>
<evidence type="ECO:0000256" key="6">
    <source>
        <dbReference type="ARBA" id="ARBA00022989"/>
    </source>
</evidence>
<feature type="non-terminal residue" evidence="14">
    <location>
        <position position="882"/>
    </location>
</feature>
<evidence type="ECO:0000256" key="12">
    <source>
        <dbReference type="SAM" id="Phobius"/>
    </source>
</evidence>
<accession>A0A3M7RRD9</accession>
<feature type="transmembrane region" description="Helical" evidence="12">
    <location>
        <begin position="487"/>
        <end position="511"/>
    </location>
</feature>
<evidence type="ECO:0000259" key="13">
    <source>
        <dbReference type="PROSITE" id="PS50156"/>
    </source>
</evidence>
<keyword evidence="8 12" id="KW-0472">Membrane</keyword>
<feature type="transmembrane region" description="Helical" evidence="12">
    <location>
        <begin position="517"/>
        <end position="539"/>
    </location>
</feature>
<dbReference type="STRING" id="10195.A0A3M7RRD9"/>
<dbReference type="Gene3D" id="1.20.1640.10">
    <property type="entry name" value="Multidrug efflux transporter AcrB transmembrane domain"/>
    <property type="match status" value="1"/>
</dbReference>
<feature type="transmembrane region" description="Helical" evidence="12">
    <location>
        <begin position="12"/>
        <end position="31"/>
    </location>
</feature>
<keyword evidence="9" id="KW-1015">Disulfide bond</keyword>
<feature type="transmembrane region" description="Helical" evidence="12">
    <location>
        <begin position="560"/>
        <end position="581"/>
    </location>
</feature>
<dbReference type="GO" id="GO:0030299">
    <property type="term" value="P:intestinal cholesterol absorption"/>
    <property type="evidence" value="ECO:0007669"/>
    <property type="project" value="TreeGrafter"/>
</dbReference>
<evidence type="ECO:0000256" key="1">
    <source>
        <dbReference type="ARBA" id="ARBA00004127"/>
    </source>
</evidence>
<keyword evidence="15" id="KW-1185">Reference proteome</keyword>
<evidence type="ECO:0000256" key="4">
    <source>
        <dbReference type="ARBA" id="ARBA00022692"/>
    </source>
</evidence>
<dbReference type="GO" id="GO:0015485">
    <property type="term" value="F:cholesterol binding"/>
    <property type="evidence" value="ECO:0007669"/>
    <property type="project" value="TreeGrafter"/>
</dbReference>
<proteinExistence type="inferred from homology"/>
<keyword evidence="10" id="KW-0325">Glycoprotein</keyword>
<dbReference type="SUPFAM" id="SSF82866">
    <property type="entry name" value="Multidrug efflux transporter AcrB transmembrane domain"/>
    <property type="match status" value="1"/>
</dbReference>
<feature type="domain" description="SSD" evidence="13">
    <location>
        <begin position="451"/>
        <end position="618"/>
    </location>
</feature>
<dbReference type="FunFam" id="1.20.1640.10:FF:000008">
    <property type="entry name" value="NPC intracellular cholesterol transporter 1"/>
    <property type="match status" value="1"/>
</dbReference>
<dbReference type="PANTHER" id="PTHR45727">
    <property type="entry name" value="NPC INTRACELLULAR CHOLESTEROL TRANSPORTER 1"/>
    <property type="match status" value="1"/>
</dbReference>